<dbReference type="AlphaFoldDB" id="N9KQJ7"/>
<dbReference type="PANTHER" id="PTHR35850:SF1">
    <property type="entry name" value="TYPE VI SECRETION SYSTEM SHEATH PROTEIN TSSB1"/>
    <property type="match status" value="1"/>
</dbReference>
<organism evidence="2 3">
    <name type="scientific">Acinetobacter pseudolwoffii</name>
    <dbReference type="NCBI Taxonomy" id="2053287"/>
    <lineage>
        <taxon>Bacteria</taxon>
        <taxon>Pseudomonadati</taxon>
        <taxon>Pseudomonadota</taxon>
        <taxon>Gammaproteobacteria</taxon>
        <taxon>Moraxellales</taxon>
        <taxon>Moraxellaceae</taxon>
        <taxon>Acinetobacter</taxon>
    </lineage>
</organism>
<feature type="coiled-coil region" evidence="1">
    <location>
        <begin position="121"/>
        <end position="161"/>
    </location>
</feature>
<keyword evidence="3" id="KW-1185">Reference proteome</keyword>
<dbReference type="PIRSF" id="PIRSF028301">
    <property type="entry name" value="UCP028301"/>
    <property type="match status" value="1"/>
</dbReference>
<dbReference type="PANTHER" id="PTHR35850">
    <property type="entry name" value="CYTOPLASMIC PROTEIN-RELATED"/>
    <property type="match status" value="1"/>
</dbReference>
<evidence type="ECO:0000313" key="3">
    <source>
        <dbReference type="Proteomes" id="UP000023774"/>
    </source>
</evidence>
<comment type="caution">
    <text evidence="2">The sequence shown here is derived from an EMBL/GenBank/DDBJ whole genome shotgun (WGS) entry which is preliminary data.</text>
</comment>
<protein>
    <submittedName>
        <fullName evidence="2">Type VI secretion protein</fullName>
    </submittedName>
</protein>
<evidence type="ECO:0000256" key="1">
    <source>
        <dbReference type="SAM" id="Coils"/>
    </source>
</evidence>
<dbReference type="PATRIC" id="fig|1217709.3.peg.1241"/>
<dbReference type="Pfam" id="PF05591">
    <property type="entry name" value="T6SS_VipA"/>
    <property type="match status" value="1"/>
</dbReference>
<evidence type="ECO:0000313" key="2">
    <source>
        <dbReference type="EMBL" id="ENW86228.1"/>
    </source>
</evidence>
<gene>
    <name evidence="2" type="ORF">F906_01282</name>
</gene>
<sequence length="170" mass="19422">MMAKRESVQKKLQRIRPPRVQLTYDVEVGDGREVKELPFVVGVLGDFSAASELKSSKLKDKKFINVDLENIDEVMQSLAPRASFQVDNSLTEEGGKISVDLMFHAMDDFLPEQVVQQVEPLRKLVEARERLTDLRNKISNNERLEDLLDEVLKNTDQIQKMSVEADSESF</sequence>
<keyword evidence="1" id="KW-0175">Coiled coil</keyword>
<dbReference type="Proteomes" id="UP000023774">
    <property type="component" value="Unassembled WGS sequence"/>
</dbReference>
<name>N9KQJ7_9GAMM</name>
<proteinExistence type="predicted"/>
<dbReference type="InterPro" id="IPR008312">
    <property type="entry name" value="T6SS_TssB1"/>
</dbReference>
<reference evidence="2 3" key="1">
    <citation type="submission" date="2013-02" db="EMBL/GenBank/DDBJ databases">
        <title>The Genome Sequence of Acinetobacter sp. NIPH 713.</title>
        <authorList>
            <consortium name="The Broad Institute Genome Sequencing Platform"/>
            <consortium name="The Broad Institute Genome Sequencing Center for Infectious Disease"/>
            <person name="Cerqueira G."/>
            <person name="Feldgarden M."/>
            <person name="Courvalin P."/>
            <person name="Perichon B."/>
            <person name="Grillot-Courvalin C."/>
            <person name="Clermont D."/>
            <person name="Rocha E."/>
            <person name="Yoon E.-J."/>
            <person name="Nemec A."/>
            <person name="Walker B."/>
            <person name="Young S.K."/>
            <person name="Zeng Q."/>
            <person name="Gargeya S."/>
            <person name="Fitzgerald M."/>
            <person name="Haas B."/>
            <person name="Abouelleil A."/>
            <person name="Alvarado L."/>
            <person name="Arachchi H.M."/>
            <person name="Berlin A.M."/>
            <person name="Chapman S.B."/>
            <person name="Dewar J."/>
            <person name="Goldberg J."/>
            <person name="Griggs A."/>
            <person name="Gujja S."/>
            <person name="Hansen M."/>
            <person name="Howarth C."/>
            <person name="Imamovic A."/>
            <person name="Larimer J."/>
            <person name="McCowan C."/>
            <person name="Murphy C."/>
            <person name="Neiman D."/>
            <person name="Pearson M."/>
            <person name="Priest M."/>
            <person name="Roberts A."/>
            <person name="Saif S."/>
            <person name="Shea T."/>
            <person name="Sisk P."/>
            <person name="Sykes S."/>
            <person name="Wortman J."/>
            <person name="Nusbaum C."/>
            <person name="Birren B."/>
        </authorList>
    </citation>
    <scope>NUCLEOTIDE SEQUENCE [LARGE SCALE GENOMIC DNA]</scope>
    <source>
        <strain evidence="2 3">NIPH 713</strain>
    </source>
</reference>
<dbReference type="NCBIfam" id="TIGR03358">
    <property type="entry name" value="VI_chp_5"/>
    <property type="match status" value="1"/>
</dbReference>
<dbReference type="EMBL" id="APRJ01000011">
    <property type="protein sequence ID" value="ENW86228.1"/>
    <property type="molecule type" value="Genomic_DNA"/>
</dbReference>
<accession>N9KQJ7</accession>
<dbReference type="HOGENOM" id="CLU_111033_0_0_6"/>